<name>A0A6N6N6E6_9BACT</name>
<dbReference type="RefSeq" id="WP_151149333.1">
    <property type="nucleotide sequence ID" value="NZ_WAIE01000001.1"/>
</dbReference>
<evidence type="ECO:0000259" key="1">
    <source>
        <dbReference type="Pfam" id="PF00582"/>
    </source>
</evidence>
<dbReference type="OrthoDB" id="6117544at2"/>
<dbReference type="Proteomes" id="UP000438699">
    <property type="component" value="Unassembled WGS sequence"/>
</dbReference>
<dbReference type="EMBL" id="WAIE01000001">
    <property type="protein sequence ID" value="KAB1443055.1"/>
    <property type="molecule type" value="Genomic_DNA"/>
</dbReference>
<comment type="caution">
    <text evidence="2">The sequence shown here is derived from an EMBL/GenBank/DDBJ whole genome shotgun (WGS) entry which is preliminary data.</text>
</comment>
<dbReference type="AlphaFoldDB" id="A0A6N6N6E6"/>
<feature type="domain" description="UspA" evidence="1">
    <location>
        <begin position="1"/>
        <end position="121"/>
    </location>
</feature>
<dbReference type="CDD" id="cd00293">
    <property type="entry name" value="USP-like"/>
    <property type="match status" value="1"/>
</dbReference>
<organism evidence="2 3">
    <name type="scientific">Pseudodesulfovibrio senegalensis</name>
    <dbReference type="NCBI Taxonomy" id="1721087"/>
    <lineage>
        <taxon>Bacteria</taxon>
        <taxon>Pseudomonadati</taxon>
        <taxon>Thermodesulfobacteriota</taxon>
        <taxon>Desulfovibrionia</taxon>
        <taxon>Desulfovibrionales</taxon>
        <taxon>Desulfovibrionaceae</taxon>
    </lineage>
</organism>
<gene>
    <name evidence="2" type="ORF">F8A88_01975</name>
</gene>
<accession>A0A6N6N6E6</accession>
<protein>
    <submittedName>
        <fullName evidence="2">Universal stress protein</fullName>
    </submittedName>
</protein>
<dbReference type="SUPFAM" id="SSF52402">
    <property type="entry name" value="Adenine nucleotide alpha hydrolases-like"/>
    <property type="match status" value="1"/>
</dbReference>
<evidence type="ECO:0000313" key="3">
    <source>
        <dbReference type="Proteomes" id="UP000438699"/>
    </source>
</evidence>
<dbReference type="Gene3D" id="3.40.50.620">
    <property type="entry name" value="HUPs"/>
    <property type="match status" value="1"/>
</dbReference>
<keyword evidence="3" id="KW-1185">Reference proteome</keyword>
<dbReference type="Pfam" id="PF00582">
    <property type="entry name" value="Usp"/>
    <property type="match status" value="1"/>
</dbReference>
<dbReference type="InterPro" id="IPR006016">
    <property type="entry name" value="UspA"/>
</dbReference>
<proteinExistence type="predicted"/>
<sequence length="148" mass="16689">MFKRILLATHGTPGARKAEDLAADWARKTGAELAVVSIFNDDWKHMTGDDWLNTSTARMQFASYVEDQVNDEMDALEQRLREQFQGLNVRFLRRSGVVEDELCKAAEETGADIVVLGAYQKKQAPGFKARFENRQLHPQLPCPLLVAP</sequence>
<dbReference type="InterPro" id="IPR014729">
    <property type="entry name" value="Rossmann-like_a/b/a_fold"/>
</dbReference>
<reference evidence="2 3" key="1">
    <citation type="journal article" date="2017" name="Int. J. Syst. Evol. Microbiol.">
        <title>Desulfovibrio senegalensis sp. nov., a mesophilic sulfate reducer isolated from marine sediment.</title>
        <authorList>
            <person name="Thioye A."/>
            <person name="Gam Z.B.A."/>
            <person name="Mbengue M."/>
            <person name="Cayol J.L."/>
            <person name="Joseph-Bartoli M."/>
            <person name="Toure-Kane C."/>
            <person name="Labat M."/>
        </authorList>
    </citation>
    <scope>NUCLEOTIDE SEQUENCE [LARGE SCALE GENOMIC DNA]</scope>
    <source>
        <strain evidence="2 3">DSM 101509</strain>
    </source>
</reference>
<evidence type="ECO:0000313" key="2">
    <source>
        <dbReference type="EMBL" id="KAB1443055.1"/>
    </source>
</evidence>